<evidence type="ECO:0000313" key="3">
    <source>
        <dbReference type="Proteomes" id="UP001055658"/>
    </source>
</evidence>
<keyword evidence="3" id="KW-1185">Reference proteome</keyword>
<evidence type="ECO:0000313" key="2">
    <source>
        <dbReference type="EMBL" id="USD20984.1"/>
    </source>
</evidence>
<keyword evidence="1" id="KW-0732">Signal</keyword>
<dbReference type="Proteomes" id="UP001055658">
    <property type="component" value="Chromosome"/>
</dbReference>
<organism evidence="2 3">
    <name type="scientific">Microbulbifer variabilis</name>
    <dbReference type="NCBI Taxonomy" id="266805"/>
    <lineage>
        <taxon>Bacteria</taxon>
        <taxon>Pseudomonadati</taxon>
        <taxon>Pseudomonadota</taxon>
        <taxon>Gammaproteobacteria</taxon>
        <taxon>Cellvibrionales</taxon>
        <taxon>Microbulbiferaceae</taxon>
        <taxon>Microbulbifer</taxon>
    </lineage>
</organism>
<feature type="chain" id="PRO_5045306780" evidence="1">
    <location>
        <begin position="23"/>
        <end position="163"/>
    </location>
</feature>
<sequence length="163" mass="17596">MYRSFLAAIAALVTTLALSACAEPTEPKEPQAQNLTTYKSATCGCCKVWVDHARNSGFKVVAKDVDDLNGVKKQHGIEPRYQSCHTSVSKEGYVFEGHVPAKLIQQFLQSPPKGALGLAVPGMPLGSPGMEMGDRFTPYQVMQLNKDGSSVVYTEINAAGEQF</sequence>
<proteinExistence type="predicted"/>
<reference evidence="2" key="1">
    <citation type="submission" date="2022-02" db="EMBL/GenBank/DDBJ databases">
        <title>Coral-associated bacteria.</title>
        <authorList>
            <person name="Tang K."/>
            <person name="Wang X."/>
        </authorList>
    </citation>
    <scope>NUCLEOTIDE SEQUENCE</scope>
    <source>
        <strain evidence="2">SCSIO 43006</strain>
    </source>
</reference>
<dbReference type="Pfam" id="PF04214">
    <property type="entry name" value="DUF411"/>
    <property type="match status" value="1"/>
</dbReference>
<accession>A0ABY4V9R0</accession>
<dbReference type="InterPro" id="IPR007332">
    <property type="entry name" value="DUF411"/>
</dbReference>
<dbReference type="RefSeq" id="WP_252083387.1">
    <property type="nucleotide sequence ID" value="NZ_CP092418.1"/>
</dbReference>
<dbReference type="EMBL" id="CP092418">
    <property type="protein sequence ID" value="USD20984.1"/>
    <property type="molecule type" value="Genomic_DNA"/>
</dbReference>
<evidence type="ECO:0000256" key="1">
    <source>
        <dbReference type="SAM" id="SignalP"/>
    </source>
</evidence>
<name>A0ABY4V9R0_9GAMM</name>
<gene>
    <name evidence="2" type="ORF">MJO52_18265</name>
</gene>
<protein>
    <submittedName>
        <fullName evidence="2">DUF411 domain-containing protein</fullName>
    </submittedName>
</protein>
<dbReference type="PROSITE" id="PS51257">
    <property type="entry name" value="PROKAR_LIPOPROTEIN"/>
    <property type="match status" value="1"/>
</dbReference>
<feature type="signal peptide" evidence="1">
    <location>
        <begin position="1"/>
        <end position="22"/>
    </location>
</feature>